<name>A0A0A9F813_ARUDO</name>
<accession>A0A0A9F813</accession>
<sequence>MLYYFGSFVERTSMGAPPLNFGEGSDNQLFWFTFGPSHY</sequence>
<protein>
    <submittedName>
        <fullName evidence="1">Uncharacterized protein</fullName>
    </submittedName>
</protein>
<reference evidence="1" key="1">
    <citation type="submission" date="2014-09" db="EMBL/GenBank/DDBJ databases">
        <authorList>
            <person name="Magalhaes I.L.F."/>
            <person name="Oliveira U."/>
            <person name="Santos F.R."/>
            <person name="Vidigal T.H.D.A."/>
            <person name="Brescovit A.D."/>
            <person name="Santos A.J."/>
        </authorList>
    </citation>
    <scope>NUCLEOTIDE SEQUENCE</scope>
    <source>
        <tissue evidence="1">Shoot tissue taken approximately 20 cm above the soil surface</tissue>
    </source>
</reference>
<reference evidence="1" key="2">
    <citation type="journal article" date="2015" name="Data Brief">
        <title>Shoot transcriptome of the giant reed, Arundo donax.</title>
        <authorList>
            <person name="Barrero R.A."/>
            <person name="Guerrero F.D."/>
            <person name="Moolhuijzen P."/>
            <person name="Goolsby J.A."/>
            <person name="Tidwell J."/>
            <person name="Bellgard S.E."/>
            <person name="Bellgard M.I."/>
        </authorList>
    </citation>
    <scope>NUCLEOTIDE SEQUENCE</scope>
    <source>
        <tissue evidence="1">Shoot tissue taken approximately 20 cm above the soil surface</tissue>
    </source>
</reference>
<proteinExistence type="predicted"/>
<dbReference type="EMBL" id="GBRH01191615">
    <property type="protein sequence ID" value="JAE06281.1"/>
    <property type="molecule type" value="Transcribed_RNA"/>
</dbReference>
<evidence type="ECO:0000313" key="1">
    <source>
        <dbReference type="EMBL" id="JAE06281.1"/>
    </source>
</evidence>
<organism evidence="1">
    <name type="scientific">Arundo donax</name>
    <name type="common">Giant reed</name>
    <name type="synonym">Donax arundinaceus</name>
    <dbReference type="NCBI Taxonomy" id="35708"/>
    <lineage>
        <taxon>Eukaryota</taxon>
        <taxon>Viridiplantae</taxon>
        <taxon>Streptophyta</taxon>
        <taxon>Embryophyta</taxon>
        <taxon>Tracheophyta</taxon>
        <taxon>Spermatophyta</taxon>
        <taxon>Magnoliopsida</taxon>
        <taxon>Liliopsida</taxon>
        <taxon>Poales</taxon>
        <taxon>Poaceae</taxon>
        <taxon>PACMAD clade</taxon>
        <taxon>Arundinoideae</taxon>
        <taxon>Arundineae</taxon>
        <taxon>Arundo</taxon>
    </lineage>
</organism>
<dbReference type="AlphaFoldDB" id="A0A0A9F813"/>